<sequence length="404" mass="45853">MLSSCITKDVNSFEVKVDGSLQQELPISVNLDQFNLDLTGSKQEMVLLKESEGDISQVPFQWNQMEDGKLWFVHNSKEASKYRIEFQNELSNAVTSVGYQKKQGNLQLLLGENPVVSYQFKTKYPPTGVDSIYGKSGYVHPLVTPKGDTLTRIQPPDHYHHYGVWGPWTRTRIGDRSVDFWNLGEGQGTVRFKGFGPKVAGDVFASLVAHQEHVDFGAEAENSIALNEKLELRLWGLEPENRYVLDYTSTFSSPLESGLLFEAYRYGGGIGMRFTERWHKDNCKVLTSEGNDRLTADGSNARWCIVSGESADGSGTSGILFLSHPENRMHPEPMRVWPIDGNGGRGDMFFEFCPIRHEPWQIESKKEYQLKYRMIVFDGELGPEEAESYWQLFANQPWTIIVND</sequence>
<evidence type="ECO:0008006" key="3">
    <source>
        <dbReference type="Google" id="ProtNLM"/>
    </source>
</evidence>
<evidence type="ECO:0000313" key="1">
    <source>
        <dbReference type="EMBL" id="TMU57717.1"/>
    </source>
</evidence>
<evidence type="ECO:0000313" key="2">
    <source>
        <dbReference type="Proteomes" id="UP000751614"/>
    </source>
</evidence>
<accession>A0ABY2WSR9</accession>
<dbReference type="InterPro" id="IPR029475">
    <property type="entry name" value="DUF6807"/>
</dbReference>
<dbReference type="Pfam" id="PF14100">
    <property type="entry name" value="DUF6807"/>
    <property type="match status" value="1"/>
</dbReference>
<comment type="caution">
    <text evidence="1">The sequence shown here is derived from an EMBL/GenBank/DDBJ whole genome shotgun (WGS) entry which is preliminary data.</text>
</comment>
<gene>
    <name evidence="1" type="ORF">FGG15_08135</name>
</gene>
<protein>
    <recommendedName>
        <fullName evidence="3">Methane monooxygenase PmoA-like</fullName>
    </recommendedName>
</protein>
<keyword evidence="2" id="KW-1185">Reference proteome</keyword>
<organism evidence="1 2">
    <name type="scientific">Flagellimonas algicola</name>
    <dbReference type="NCBI Taxonomy" id="2583815"/>
    <lineage>
        <taxon>Bacteria</taxon>
        <taxon>Pseudomonadati</taxon>
        <taxon>Bacteroidota</taxon>
        <taxon>Flavobacteriia</taxon>
        <taxon>Flavobacteriales</taxon>
        <taxon>Flavobacteriaceae</taxon>
        <taxon>Flagellimonas</taxon>
    </lineage>
</organism>
<proteinExistence type="predicted"/>
<name>A0ABY2WSR9_9FLAO</name>
<reference evidence="1 2" key="1">
    <citation type="submission" date="2019-05" db="EMBL/GenBank/DDBJ databases">
        <title>Flagellimonas sp. AsT0115, sp. nov., isolated from a marine red algae, Asparagopsis taxiformis.</title>
        <authorList>
            <person name="Kim J."/>
            <person name="Jeong S.E."/>
            <person name="Jeon C.O."/>
        </authorList>
    </citation>
    <scope>NUCLEOTIDE SEQUENCE [LARGE SCALE GENOMIC DNA]</scope>
    <source>
        <strain evidence="1 2">AsT0115</strain>
    </source>
</reference>
<dbReference type="EMBL" id="VCNI01000001">
    <property type="protein sequence ID" value="TMU57717.1"/>
    <property type="molecule type" value="Genomic_DNA"/>
</dbReference>
<dbReference type="Proteomes" id="UP000751614">
    <property type="component" value="Unassembled WGS sequence"/>
</dbReference>